<dbReference type="AlphaFoldDB" id="A0A3B0CA62"/>
<proteinExistence type="predicted"/>
<evidence type="ECO:0000256" key="2">
    <source>
        <dbReference type="ARBA" id="ARBA00022679"/>
    </source>
</evidence>
<accession>A0A3B0CA62</accession>
<dbReference type="Pfam" id="PF09314">
    <property type="entry name" value="DUF1972"/>
    <property type="match status" value="1"/>
</dbReference>
<feature type="domain" description="Glycosyl transferase family 1" evidence="3">
    <location>
        <begin position="198"/>
        <end position="308"/>
    </location>
</feature>
<evidence type="ECO:0000259" key="3">
    <source>
        <dbReference type="Pfam" id="PF00534"/>
    </source>
</evidence>
<dbReference type="OrthoDB" id="9792269at2"/>
<keyword evidence="1" id="KW-0328">Glycosyltransferase</keyword>
<evidence type="ECO:0000313" key="6">
    <source>
        <dbReference type="Proteomes" id="UP000276603"/>
    </source>
</evidence>
<sequence length="365" mass="42109">MKIAILGTRGIPNNHGGFEQFAEYLSEYLANKGHDVFVYNSHTHPYQDKIWRGVNIAHKNDPEDKIGTAGQFVYDFNCILDSRKRHLDVILQLGYTSSSIWGWLLPKNSIIVTNMDGLEWKRSKYSKPTRIFLKIAECLAIKTSDHLVADSLGIQEYLKKKYKEESLYIPYGAELFQSPNCKVLQKFGVKSYQYDMLIARLEPENNIEVILQGVVSSKSNKPLLVIGKHETKFGKYIKAKFKSATHIRFLGGIYNMEHLNNLRYFSNLYFHGHSVGGTNPSLLEAMASGCLIVSNDNIFNRSILGEDAHYFKTANDVSIKMCLRKQDYENFVENNKRKIEEKFNWNLINSKYESFIIKCRKMKNE</sequence>
<dbReference type="SUPFAM" id="SSF53756">
    <property type="entry name" value="UDP-Glycosyltransferase/glycogen phosphorylase"/>
    <property type="match status" value="1"/>
</dbReference>
<dbReference type="Proteomes" id="UP000276603">
    <property type="component" value="Unassembled WGS sequence"/>
</dbReference>
<feature type="domain" description="DUF1972" evidence="4">
    <location>
        <begin position="3"/>
        <end position="174"/>
    </location>
</feature>
<comment type="caution">
    <text evidence="5">The sequence shown here is derived from an EMBL/GenBank/DDBJ whole genome shotgun (WGS) entry which is preliminary data.</text>
</comment>
<dbReference type="Pfam" id="PF00534">
    <property type="entry name" value="Glycos_transf_1"/>
    <property type="match status" value="1"/>
</dbReference>
<dbReference type="InterPro" id="IPR001296">
    <property type="entry name" value="Glyco_trans_1"/>
</dbReference>
<dbReference type="Gene3D" id="3.40.50.2000">
    <property type="entry name" value="Glycogen Phosphorylase B"/>
    <property type="match status" value="2"/>
</dbReference>
<dbReference type="PANTHER" id="PTHR12526:SF510">
    <property type="entry name" value="D-INOSITOL 3-PHOSPHATE GLYCOSYLTRANSFERASE"/>
    <property type="match status" value="1"/>
</dbReference>
<keyword evidence="2 5" id="KW-0808">Transferase</keyword>
<organism evidence="5 6">
    <name type="scientific">Ulvibacterium marinum</name>
    <dbReference type="NCBI Taxonomy" id="2419782"/>
    <lineage>
        <taxon>Bacteria</taxon>
        <taxon>Pseudomonadati</taxon>
        <taxon>Bacteroidota</taxon>
        <taxon>Flavobacteriia</taxon>
        <taxon>Flavobacteriales</taxon>
        <taxon>Flavobacteriaceae</taxon>
        <taxon>Ulvibacterium</taxon>
    </lineage>
</organism>
<dbReference type="EMBL" id="RBCJ01000001">
    <property type="protein sequence ID" value="RKN82762.1"/>
    <property type="molecule type" value="Genomic_DNA"/>
</dbReference>
<gene>
    <name evidence="5" type="ORF">D7Z94_02670</name>
</gene>
<protein>
    <submittedName>
        <fullName evidence="5">Glycosyltransferase family 1 protein</fullName>
    </submittedName>
</protein>
<evidence type="ECO:0000259" key="4">
    <source>
        <dbReference type="Pfam" id="PF09314"/>
    </source>
</evidence>
<reference evidence="5 6" key="1">
    <citation type="submission" date="2018-10" db="EMBL/GenBank/DDBJ databases">
        <title>Ulvibacterium marinum gen. nov., sp. nov., a novel marine bacterium of the family Flavobacteriaceae, isolated from a culture of the green alga Ulva prolifera.</title>
        <authorList>
            <person name="Zhang Z."/>
        </authorList>
    </citation>
    <scope>NUCLEOTIDE SEQUENCE [LARGE SCALE GENOMIC DNA]</scope>
    <source>
        <strain evidence="5 6">CCMM003</strain>
    </source>
</reference>
<dbReference type="GO" id="GO:0016757">
    <property type="term" value="F:glycosyltransferase activity"/>
    <property type="evidence" value="ECO:0007669"/>
    <property type="project" value="UniProtKB-KW"/>
</dbReference>
<evidence type="ECO:0000313" key="5">
    <source>
        <dbReference type="EMBL" id="RKN82762.1"/>
    </source>
</evidence>
<dbReference type="InterPro" id="IPR015393">
    <property type="entry name" value="DUF1972"/>
</dbReference>
<dbReference type="PANTHER" id="PTHR12526">
    <property type="entry name" value="GLYCOSYLTRANSFERASE"/>
    <property type="match status" value="1"/>
</dbReference>
<name>A0A3B0CA62_9FLAO</name>
<keyword evidence="6" id="KW-1185">Reference proteome</keyword>
<dbReference type="RefSeq" id="WP_120709953.1">
    <property type="nucleotide sequence ID" value="NZ_RBCJ01000001.1"/>
</dbReference>
<evidence type="ECO:0000256" key="1">
    <source>
        <dbReference type="ARBA" id="ARBA00022676"/>
    </source>
</evidence>